<proteinExistence type="predicted"/>
<sequence>MTGVEIDFIVTDSLAALDLYERIFEVERIEVTSFPKGQNEAVFSIYGARFHMLDETAEFGLVAPQADASQSFWFNILVPDIKQVYEAALGAGCTEIQPVTEMESYGASNAMFKDSFGYVWMLHQIHREVSFEERVQMWEDRQEGKE</sequence>
<dbReference type="AlphaFoldDB" id="A0A315ZP66"/>
<keyword evidence="3" id="KW-1185">Reference proteome</keyword>
<organism evidence="2 3">
    <name type="scientific">Faecalicatena contorta</name>
    <dbReference type="NCBI Taxonomy" id="39482"/>
    <lineage>
        <taxon>Bacteria</taxon>
        <taxon>Bacillati</taxon>
        <taxon>Bacillota</taxon>
        <taxon>Clostridia</taxon>
        <taxon>Lachnospirales</taxon>
        <taxon>Lachnospiraceae</taxon>
        <taxon>Faecalicatena</taxon>
    </lineage>
</organism>
<feature type="domain" description="Glyoxalase/fosfomycin resistance/dioxygenase" evidence="1">
    <location>
        <begin position="7"/>
        <end position="122"/>
    </location>
</feature>
<name>A0A315ZP66_9FIRM</name>
<dbReference type="EMBL" id="UHJJ01000023">
    <property type="protein sequence ID" value="SUQ16203.1"/>
    <property type="molecule type" value="Genomic_DNA"/>
</dbReference>
<dbReference type="CDD" id="cd07246">
    <property type="entry name" value="VOC_like"/>
    <property type="match status" value="1"/>
</dbReference>
<evidence type="ECO:0000259" key="1">
    <source>
        <dbReference type="Pfam" id="PF00903"/>
    </source>
</evidence>
<dbReference type="SUPFAM" id="SSF54593">
    <property type="entry name" value="Glyoxalase/Bleomycin resistance protein/Dihydroxybiphenyl dioxygenase"/>
    <property type="match status" value="1"/>
</dbReference>
<protein>
    <submittedName>
        <fullName evidence="2">Uncharacterized conserved protein PhnB, glyoxalase superfamily</fullName>
    </submittedName>
</protein>
<dbReference type="OrthoDB" id="2156128at2"/>
<evidence type="ECO:0000313" key="3">
    <source>
        <dbReference type="Proteomes" id="UP000254051"/>
    </source>
</evidence>
<dbReference type="InterPro" id="IPR004360">
    <property type="entry name" value="Glyas_Fos-R_dOase_dom"/>
</dbReference>
<dbReference type="Pfam" id="PF00903">
    <property type="entry name" value="Glyoxalase"/>
    <property type="match status" value="1"/>
</dbReference>
<dbReference type="InterPro" id="IPR029068">
    <property type="entry name" value="Glyas_Bleomycin-R_OHBP_Dase"/>
</dbReference>
<dbReference type="Proteomes" id="UP000254051">
    <property type="component" value="Unassembled WGS sequence"/>
</dbReference>
<dbReference type="RefSeq" id="WP_109714600.1">
    <property type="nucleotide sequence ID" value="NZ_QGDS01000023.1"/>
</dbReference>
<gene>
    <name evidence="2" type="ORF">SAMN05216529_12345</name>
</gene>
<reference evidence="3" key="1">
    <citation type="submission" date="2017-07" db="EMBL/GenBank/DDBJ databases">
        <authorList>
            <person name="Varghese N."/>
            <person name="Submissions S."/>
        </authorList>
    </citation>
    <scope>NUCLEOTIDE SEQUENCE [LARGE SCALE GENOMIC DNA]</scope>
    <source>
        <strain evidence="3">NLAE-zl-C134</strain>
    </source>
</reference>
<evidence type="ECO:0000313" key="2">
    <source>
        <dbReference type="EMBL" id="SUQ16203.1"/>
    </source>
</evidence>
<accession>A0A315ZP66</accession>
<dbReference type="Gene3D" id="3.10.180.10">
    <property type="entry name" value="2,3-Dihydroxybiphenyl 1,2-Dioxygenase, domain 1"/>
    <property type="match status" value="1"/>
</dbReference>